<feature type="compositionally biased region" description="Basic residues" evidence="1">
    <location>
        <begin position="29"/>
        <end position="42"/>
    </location>
</feature>
<dbReference type="Proteomes" id="UP000823907">
    <property type="component" value="Unassembled WGS sequence"/>
</dbReference>
<gene>
    <name evidence="2" type="ORF">H9907_02765</name>
</gene>
<reference evidence="2" key="2">
    <citation type="submission" date="2021-04" db="EMBL/GenBank/DDBJ databases">
        <authorList>
            <person name="Gilroy R."/>
        </authorList>
    </citation>
    <scope>NUCLEOTIDE SEQUENCE</scope>
    <source>
        <strain evidence="2">5925</strain>
    </source>
</reference>
<dbReference type="EMBL" id="DWUR01000043">
    <property type="protein sequence ID" value="HJD49035.1"/>
    <property type="molecule type" value="Genomic_DNA"/>
</dbReference>
<feature type="non-terminal residue" evidence="2">
    <location>
        <position position="64"/>
    </location>
</feature>
<name>A0A9D2UAZ8_9CORY</name>
<proteinExistence type="predicted"/>
<feature type="compositionally biased region" description="Basic and acidic residues" evidence="1">
    <location>
        <begin position="7"/>
        <end position="22"/>
    </location>
</feature>
<evidence type="ECO:0000313" key="3">
    <source>
        <dbReference type="Proteomes" id="UP000823907"/>
    </source>
</evidence>
<dbReference type="AlphaFoldDB" id="A0A9D2UAZ8"/>
<comment type="caution">
    <text evidence="2">The sequence shown here is derived from an EMBL/GenBank/DDBJ whole genome shotgun (WGS) entry which is preliminary data.</text>
</comment>
<accession>A0A9D2UAZ8</accession>
<reference evidence="2" key="1">
    <citation type="journal article" date="2021" name="PeerJ">
        <title>Extensive microbial diversity within the chicken gut microbiome revealed by metagenomics and culture.</title>
        <authorList>
            <person name="Gilroy R."/>
            <person name="Ravi A."/>
            <person name="Getino M."/>
            <person name="Pursley I."/>
            <person name="Horton D.L."/>
            <person name="Alikhan N.F."/>
            <person name="Baker D."/>
            <person name="Gharbi K."/>
            <person name="Hall N."/>
            <person name="Watson M."/>
            <person name="Adriaenssens E.M."/>
            <person name="Foster-Nyarko E."/>
            <person name="Jarju S."/>
            <person name="Secka A."/>
            <person name="Antonio M."/>
            <person name="Oren A."/>
            <person name="Chaudhuri R.R."/>
            <person name="La Ragione R."/>
            <person name="Hildebrand F."/>
            <person name="Pallen M.J."/>
        </authorList>
    </citation>
    <scope>NUCLEOTIDE SEQUENCE</scope>
    <source>
        <strain evidence="2">5925</strain>
    </source>
</reference>
<organism evidence="2 3">
    <name type="scientific">Candidatus Corynebacterium intestinavium</name>
    <dbReference type="NCBI Taxonomy" id="2838531"/>
    <lineage>
        <taxon>Bacteria</taxon>
        <taxon>Bacillati</taxon>
        <taxon>Actinomycetota</taxon>
        <taxon>Actinomycetes</taxon>
        <taxon>Mycobacteriales</taxon>
        <taxon>Corynebacteriaceae</taxon>
        <taxon>Corynebacterium</taxon>
    </lineage>
</organism>
<evidence type="ECO:0000256" key="1">
    <source>
        <dbReference type="SAM" id="MobiDB-lite"/>
    </source>
</evidence>
<protein>
    <submittedName>
        <fullName evidence="2">Uncharacterized protein</fullName>
    </submittedName>
</protein>
<feature type="region of interest" description="Disordered" evidence="1">
    <location>
        <begin position="1"/>
        <end position="64"/>
    </location>
</feature>
<evidence type="ECO:0000313" key="2">
    <source>
        <dbReference type="EMBL" id="HJD49035.1"/>
    </source>
</evidence>
<sequence length="64" mass="7344">MTTPGMLKEHPRTAAKAERVELRTSAPRSLKRQPAKPRRSLHRAPAYRGRLGSQQRVSERGRRL</sequence>